<dbReference type="PANTHER" id="PTHR35882">
    <property type="entry name" value="PELA"/>
    <property type="match status" value="1"/>
</dbReference>
<keyword evidence="3" id="KW-1185">Reference proteome</keyword>
<evidence type="ECO:0000313" key="3">
    <source>
        <dbReference type="Proteomes" id="UP001595711"/>
    </source>
</evidence>
<proteinExistence type="predicted"/>
<reference evidence="3" key="1">
    <citation type="journal article" date="2019" name="Int. J. Syst. Evol. Microbiol.">
        <title>The Global Catalogue of Microorganisms (GCM) 10K type strain sequencing project: providing services to taxonomists for standard genome sequencing and annotation.</title>
        <authorList>
            <consortium name="The Broad Institute Genomics Platform"/>
            <consortium name="The Broad Institute Genome Sequencing Center for Infectious Disease"/>
            <person name="Wu L."/>
            <person name="Ma J."/>
        </authorList>
    </citation>
    <scope>NUCLEOTIDE SEQUENCE [LARGE SCALE GENOMIC DNA]</scope>
    <source>
        <strain evidence="3">KCTC 42182</strain>
    </source>
</reference>
<protein>
    <recommendedName>
        <fullName evidence="4">Polysaccharide deacetylase</fullName>
    </recommendedName>
</protein>
<evidence type="ECO:0000256" key="1">
    <source>
        <dbReference type="SAM" id="SignalP"/>
    </source>
</evidence>
<sequence length="740" mass="80704">MARFVLRSLFVLACLLVLPARQAVAAPVPRTILALYDGKTEPQLRFSNVHQLAAMPLNYLGLTVEFHDIRKGLPEIAGRDDLRGILMWLTSQQVDDPAAVWTWLDAAAGHGLRLGILGDLPLRDAAGHVPDPAAVDRVLGRLGVHMQDRWIADTYGSKVVSSDPAGMAFERALPEILPAFGIFKPSDDLVQALLVVQGPQGKADESNLAVIGRQGGIVSPGYGYFRDPAFLRTRWFINPFGFFSSVFATDALPKPDVTTVSGRRLFHSHIDGDGWLNESRVPGYAGRHVVSAAVILHEIVDGYPDLPVTIAPIVAELDPAWHGSKAAMELAREIFARPNVEPASHTYSHPFQWGFFRNYDPASEKPFRTIYDARGQDRYQGGDPDEKSMQAARAAGLHTGYRIPRAYGDKPFDIHQEIGGAIAFLQTLSPPGKPVRLVQWSGDTSPFPLALKLTREAGALNINGGDSRFDAEYPSYSSVAPIGARVGGEIQIYAAGSNENTYTDLWTNRYFGYRYLRQTWINTGTPLRIKPLNLYYHIYSAERLASLNAVKDNLDWVRQQSVAPVSTYTYASIAEGFFTTRIEQTGPHSWRIADHGALSTIRFDGPLAALSPDLQTSSGVIGWHHDGGVLYVAIDPDMPQPEISLTATPVPVARPRLQDARWRIHGFACEVAGCRMQVQGYGDGSFVWQVAPSSLWKITLAGPDGATAQQEAAADATGRLAFSLPPTATAGAALTLGARP</sequence>
<feature type="signal peptide" evidence="1">
    <location>
        <begin position="1"/>
        <end position="25"/>
    </location>
</feature>
<dbReference type="CDD" id="cd10922">
    <property type="entry name" value="CE4_PelA_like_C"/>
    <property type="match status" value="1"/>
</dbReference>
<evidence type="ECO:0008006" key="4">
    <source>
        <dbReference type="Google" id="ProtNLM"/>
    </source>
</evidence>
<organism evidence="2 3">
    <name type="scientific">Ferrovibrio xuzhouensis</name>
    <dbReference type="NCBI Taxonomy" id="1576914"/>
    <lineage>
        <taxon>Bacteria</taxon>
        <taxon>Pseudomonadati</taxon>
        <taxon>Pseudomonadota</taxon>
        <taxon>Alphaproteobacteria</taxon>
        <taxon>Rhodospirillales</taxon>
        <taxon>Rhodospirillaceae</taxon>
        <taxon>Ferrovibrio</taxon>
    </lineage>
</organism>
<gene>
    <name evidence="2" type="ORF">ACFOOQ_04765</name>
</gene>
<comment type="caution">
    <text evidence="2">The sequence shown here is derived from an EMBL/GenBank/DDBJ whole genome shotgun (WGS) entry which is preliminary data.</text>
</comment>
<accession>A0ABV7VCF0</accession>
<dbReference type="Proteomes" id="UP001595711">
    <property type="component" value="Unassembled WGS sequence"/>
</dbReference>
<evidence type="ECO:0000313" key="2">
    <source>
        <dbReference type="EMBL" id="MFC3674845.1"/>
    </source>
</evidence>
<dbReference type="PANTHER" id="PTHR35882:SF1">
    <property type="match status" value="1"/>
</dbReference>
<dbReference type="RefSeq" id="WP_379722358.1">
    <property type="nucleotide sequence ID" value="NZ_JBHRYJ010000001.1"/>
</dbReference>
<keyword evidence="1" id="KW-0732">Signal</keyword>
<name>A0ABV7VCF0_9PROT</name>
<feature type="chain" id="PRO_5046123688" description="Polysaccharide deacetylase" evidence="1">
    <location>
        <begin position="26"/>
        <end position="740"/>
    </location>
</feature>
<dbReference type="EMBL" id="JBHRYJ010000001">
    <property type="protein sequence ID" value="MFC3674845.1"/>
    <property type="molecule type" value="Genomic_DNA"/>
</dbReference>